<keyword evidence="3" id="KW-1003">Cell membrane</keyword>
<dbReference type="Pfam" id="PF07690">
    <property type="entry name" value="MFS_1"/>
    <property type="match status" value="1"/>
</dbReference>
<feature type="non-terminal residue" evidence="8">
    <location>
        <position position="1"/>
    </location>
</feature>
<comment type="caution">
    <text evidence="8">The sequence shown here is derived from an EMBL/GenBank/DDBJ whole genome shotgun (WGS) entry which is preliminary data.</text>
</comment>
<protein>
    <submittedName>
        <fullName evidence="8">MFS transporter</fullName>
    </submittedName>
</protein>
<dbReference type="Gene3D" id="1.20.1250.20">
    <property type="entry name" value="MFS general substrate transporter like domains"/>
    <property type="match status" value="1"/>
</dbReference>
<evidence type="ECO:0000256" key="3">
    <source>
        <dbReference type="ARBA" id="ARBA00022475"/>
    </source>
</evidence>
<feature type="transmembrane region" description="Helical" evidence="7">
    <location>
        <begin position="196"/>
        <end position="221"/>
    </location>
</feature>
<evidence type="ECO:0000256" key="7">
    <source>
        <dbReference type="SAM" id="Phobius"/>
    </source>
</evidence>
<evidence type="ECO:0000256" key="4">
    <source>
        <dbReference type="ARBA" id="ARBA00022692"/>
    </source>
</evidence>
<dbReference type="AlphaFoldDB" id="A0A615NVC8"/>
<feature type="transmembrane region" description="Helical" evidence="7">
    <location>
        <begin position="120"/>
        <end position="142"/>
    </location>
</feature>
<evidence type="ECO:0000256" key="5">
    <source>
        <dbReference type="ARBA" id="ARBA00022989"/>
    </source>
</evidence>
<keyword evidence="6 7" id="KW-0472">Membrane</keyword>
<dbReference type="EMBL" id="AAKXNU010000057">
    <property type="protein sequence ID" value="ECW7734822.1"/>
    <property type="molecule type" value="Genomic_DNA"/>
</dbReference>
<evidence type="ECO:0000256" key="6">
    <source>
        <dbReference type="ARBA" id="ARBA00023136"/>
    </source>
</evidence>
<dbReference type="PANTHER" id="PTHR23517">
    <property type="entry name" value="RESISTANCE PROTEIN MDTM, PUTATIVE-RELATED-RELATED"/>
    <property type="match status" value="1"/>
</dbReference>
<dbReference type="SUPFAM" id="SSF103473">
    <property type="entry name" value="MFS general substrate transporter"/>
    <property type="match status" value="1"/>
</dbReference>
<feature type="transmembrane region" description="Helical" evidence="7">
    <location>
        <begin position="28"/>
        <end position="49"/>
    </location>
</feature>
<feature type="transmembrane region" description="Helical" evidence="7">
    <location>
        <begin position="87"/>
        <end position="108"/>
    </location>
</feature>
<feature type="non-terminal residue" evidence="8">
    <location>
        <position position="222"/>
    </location>
</feature>
<feature type="transmembrane region" description="Helical" evidence="7">
    <location>
        <begin position="61"/>
        <end position="81"/>
    </location>
</feature>
<evidence type="ECO:0000313" key="8">
    <source>
        <dbReference type="EMBL" id="ECW7734822.1"/>
    </source>
</evidence>
<keyword evidence="5 7" id="KW-1133">Transmembrane helix</keyword>
<organism evidence="8">
    <name type="scientific">Listeria monocytogenes</name>
    <dbReference type="NCBI Taxonomy" id="1639"/>
    <lineage>
        <taxon>Bacteria</taxon>
        <taxon>Bacillati</taxon>
        <taxon>Bacillota</taxon>
        <taxon>Bacilli</taxon>
        <taxon>Bacillales</taxon>
        <taxon>Listeriaceae</taxon>
        <taxon>Listeria</taxon>
    </lineage>
</organism>
<gene>
    <name evidence="8" type="ORF">F3314_14825</name>
</gene>
<feature type="transmembrane region" description="Helical" evidence="7">
    <location>
        <begin position="148"/>
        <end position="168"/>
    </location>
</feature>
<sequence>SFFNRIFSSCYIPVLPIYMSGYISSSEVSLALALILCLNILGNFIGGVLGDNYNLKQLIALIRGIETIIFVSLAVCIWASINIWTIIILFSLVTFTSSLRVPLFDMLVFNAVSSENQNYVFSLSYWINNIGFSVGYLLSAFVFKGNMFSIICMGIIVNIISIPAINSLEDDYTSQSKSNVKANLIEVIKIYQNKKFIIFSFGSILLLFLELQLSNFIGIFLN</sequence>
<comment type="subcellular location">
    <subcellularLocation>
        <location evidence="1">Cell membrane</location>
        <topology evidence="1">Multi-pass membrane protein</topology>
    </subcellularLocation>
</comment>
<dbReference type="PANTHER" id="PTHR23517:SF3">
    <property type="entry name" value="INTEGRAL MEMBRANE TRANSPORT PROTEIN"/>
    <property type="match status" value="1"/>
</dbReference>
<keyword evidence="2" id="KW-0813">Transport</keyword>
<evidence type="ECO:0000256" key="1">
    <source>
        <dbReference type="ARBA" id="ARBA00004651"/>
    </source>
</evidence>
<proteinExistence type="predicted"/>
<dbReference type="GO" id="GO:0005886">
    <property type="term" value="C:plasma membrane"/>
    <property type="evidence" value="ECO:0007669"/>
    <property type="project" value="UniProtKB-SubCell"/>
</dbReference>
<dbReference type="GO" id="GO:0022857">
    <property type="term" value="F:transmembrane transporter activity"/>
    <property type="evidence" value="ECO:0007669"/>
    <property type="project" value="InterPro"/>
</dbReference>
<dbReference type="InterPro" id="IPR050171">
    <property type="entry name" value="MFS_Transporters"/>
</dbReference>
<accession>A0A615NVC8</accession>
<dbReference type="InterPro" id="IPR011701">
    <property type="entry name" value="MFS"/>
</dbReference>
<reference evidence="8" key="1">
    <citation type="submission" date="2019-09" db="EMBL/GenBank/DDBJ databases">
        <authorList>
            <consortium name="GenomeTrakr: Next Generation Sequencing Network for Food Pathogen Tracability"/>
        </authorList>
    </citation>
    <scope>NUCLEOTIDE SEQUENCE</scope>
    <source>
        <strain evidence="8">FDA00014718</strain>
    </source>
</reference>
<evidence type="ECO:0000256" key="2">
    <source>
        <dbReference type="ARBA" id="ARBA00022448"/>
    </source>
</evidence>
<name>A0A615NVC8_LISMN</name>
<dbReference type="InterPro" id="IPR036259">
    <property type="entry name" value="MFS_trans_sf"/>
</dbReference>
<keyword evidence="4 7" id="KW-0812">Transmembrane</keyword>